<protein>
    <submittedName>
        <fullName evidence="1">Uncharacterized protein</fullName>
    </submittedName>
</protein>
<organism evidence="1 2">
    <name type="scientific">Vibrio jasicida</name>
    <dbReference type="NCBI Taxonomy" id="766224"/>
    <lineage>
        <taxon>Bacteria</taxon>
        <taxon>Pseudomonadati</taxon>
        <taxon>Pseudomonadota</taxon>
        <taxon>Gammaproteobacteria</taxon>
        <taxon>Vibrionales</taxon>
        <taxon>Vibrionaceae</taxon>
        <taxon>Vibrio</taxon>
    </lineage>
</organism>
<reference evidence="1" key="1">
    <citation type="submission" date="2022-01" db="EMBL/GenBank/DDBJ databases">
        <authorList>
            <person name="Lagorce A."/>
        </authorList>
    </citation>
    <scope>NUCLEOTIDE SEQUENCE</scope>
    <source>
        <strain evidence="1">Th15_F1_A12</strain>
    </source>
</reference>
<name>A0AAU9QST2_9VIBR</name>
<dbReference type="Proteomes" id="UP001295462">
    <property type="component" value="Unassembled WGS sequence"/>
</dbReference>
<accession>A0AAU9QST2</accession>
<evidence type="ECO:0000313" key="1">
    <source>
        <dbReference type="EMBL" id="CAH1597606.1"/>
    </source>
</evidence>
<dbReference type="AlphaFoldDB" id="A0AAU9QST2"/>
<sequence>MLSTVAVVILACSAAVMVEKHGHCVKKRKHLSEVVSALRKKGLDQKCTVDEYIRADQYVREYYGHGFLLEFIHHYESTNKEPFNIKAMIDFLEAPKELKTQYSFLTPVV</sequence>
<comment type="caution">
    <text evidence="1">The sequence shown here is derived from an EMBL/GenBank/DDBJ whole genome shotgun (WGS) entry which is preliminary data.</text>
</comment>
<evidence type="ECO:0000313" key="2">
    <source>
        <dbReference type="Proteomes" id="UP001295462"/>
    </source>
</evidence>
<gene>
    <name evidence="1" type="ORF">THF1A12_320118</name>
</gene>
<dbReference type="EMBL" id="CAKMUD010000086">
    <property type="protein sequence ID" value="CAH1597606.1"/>
    <property type="molecule type" value="Genomic_DNA"/>
</dbReference>
<proteinExistence type="predicted"/>